<comment type="caution">
    <text evidence="3">The sequence shown here is derived from an EMBL/GenBank/DDBJ whole genome shotgun (WGS) entry which is preliminary data.</text>
</comment>
<dbReference type="Pfam" id="PF08666">
    <property type="entry name" value="SAF"/>
    <property type="match status" value="1"/>
</dbReference>
<dbReference type="Pfam" id="PF16976">
    <property type="entry name" value="RcpC"/>
    <property type="match status" value="1"/>
</dbReference>
<keyword evidence="4" id="KW-1185">Reference proteome</keyword>
<evidence type="ECO:0000313" key="4">
    <source>
        <dbReference type="Proteomes" id="UP000321750"/>
    </source>
</evidence>
<name>A0A512JLU2_9HYPH</name>
<dbReference type="RefSeq" id="WP_147047213.1">
    <property type="nucleotide sequence ID" value="NZ_BJZV01000014.1"/>
</dbReference>
<feature type="signal peptide" evidence="1">
    <location>
        <begin position="1"/>
        <end position="20"/>
    </location>
</feature>
<evidence type="ECO:0000259" key="2">
    <source>
        <dbReference type="SMART" id="SM00858"/>
    </source>
</evidence>
<sequence>MKPARLAVLAIALVAGGGAAYLMSGDDAPPPSPPAAQAPALPTTDVLVAAADMPMGQTLKPEDLRWQRWPDQALAPGYITRANAPKALEETAGSMTRATFIANEPIRSEKLVKAGSGFMSAILPAGMRAVAVEIQRGGSTSAGGFVLPNDHVDVISIGKGSAGINGEPIAQTILTDIRVLAVGQVVQERNGETVVTGDNATLALTPAQAEIVSLAQKTGAISLALRSIQDTGKTVETASAETAPEAGLTIVRFGVAQQQPRR</sequence>
<dbReference type="InterPro" id="IPR013974">
    <property type="entry name" value="SAF"/>
</dbReference>
<reference evidence="3 4" key="1">
    <citation type="submission" date="2019-07" db="EMBL/GenBank/DDBJ databases">
        <title>Whole genome shotgun sequence of Methylobacterium gnaphalii NBRC 107716.</title>
        <authorList>
            <person name="Hosoyama A."/>
            <person name="Uohara A."/>
            <person name="Ohji S."/>
            <person name="Ichikawa N."/>
        </authorList>
    </citation>
    <scope>NUCLEOTIDE SEQUENCE [LARGE SCALE GENOMIC DNA]</scope>
    <source>
        <strain evidence="3 4">NBRC 107716</strain>
    </source>
</reference>
<protein>
    <submittedName>
        <fullName evidence="3">Flp pilus assembly protein CpaB</fullName>
    </submittedName>
</protein>
<keyword evidence="1" id="KW-0732">Signal</keyword>
<dbReference type="InterPro" id="IPR031571">
    <property type="entry name" value="RcpC_dom"/>
</dbReference>
<dbReference type="InterPro" id="IPR017592">
    <property type="entry name" value="Pilus_assmbl_Flp-typ_CpaB"/>
</dbReference>
<proteinExistence type="predicted"/>
<organism evidence="3 4">
    <name type="scientific">Methylobacterium gnaphalii</name>
    <dbReference type="NCBI Taxonomy" id="1010610"/>
    <lineage>
        <taxon>Bacteria</taxon>
        <taxon>Pseudomonadati</taxon>
        <taxon>Pseudomonadota</taxon>
        <taxon>Alphaproteobacteria</taxon>
        <taxon>Hyphomicrobiales</taxon>
        <taxon>Methylobacteriaceae</taxon>
        <taxon>Methylobacterium</taxon>
    </lineage>
</organism>
<dbReference type="AlphaFoldDB" id="A0A512JLU2"/>
<feature type="chain" id="PRO_5022074335" evidence="1">
    <location>
        <begin position="21"/>
        <end position="262"/>
    </location>
</feature>
<dbReference type="EMBL" id="BJZV01000014">
    <property type="protein sequence ID" value="GEP10925.1"/>
    <property type="molecule type" value="Genomic_DNA"/>
</dbReference>
<dbReference type="SMART" id="SM00858">
    <property type="entry name" value="SAF"/>
    <property type="match status" value="1"/>
</dbReference>
<dbReference type="NCBIfam" id="TIGR03177">
    <property type="entry name" value="pilus_cpaB"/>
    <property type="match status" value="1"/>
</dbReference>
<dbReference type="CDD" id="cd11614">
    <property type="entry name" value="SAF_CpaB_FlgA_like"/>
    <property type="match status" value="1"/>
</dbReference>
<dbReference type="OrthoDB" id="163768at2"/>
<dbReference type="Proteomes" id="UP000321750">
    <property type="component" value="Unassembled WGS sequence"/>
</dbReference>
<evidence type="ECO:0000313" key="3">
    <source>
        <dbReference type="EMBL" id="GEP10925.1"/>
    </source>
</evidence>
<evidence type="ECO:0000256" key="1">
    <source>
        <dbReference type="SAM" id="SignalP"/>
    </source>
</evidence>
<gene>
    <name evidence="3" type="primary">ctpC</name>
    <name evidence="3" type="ORF">MGN01_27700</name>
</gene>
<feature type="domain" description="SAF" evidence="2">
    <location>
        <begin position="44"/>
        <end position="112"/>
    </location>
</feature>
<accession>A0A512JLU2</accession>